<evidence type="ECO:0000256" key="2">
    <source>
        <dbReference type="ARBA" id="ARBA00009154"/>
    </source>
</evidence>
<reference evidence="7" key="1">
    <citation type="submission" date="2006-10" db="EMBL/GenBank/DDBJ databases">
        <authorList>
            <person name="Amadeo P."/>
            <person name="Zhao Q."/>
            <person name="Wortman J."/>
            <person name="Fraser-Liggett C."/>
            <person name="Carlton J."/>
        </authorList>
    </citation>
    <scope>NUCLEOTIDE SEQUENCE</scope>
    <source>
        <strain evidence="7">G3</strain>
    </source>
</reference>
<protein>
    <recommendedName>
        <fullName evidence="6">Nuclear nucleic acid-binding protein C1D</fullName>
    </recommendedName>
</protein>
<dbReference type="AlphaFoldDB" id="A2ECK0"/>
<evidence type="ECO:0000256" key="4">
    <source>
        <dbReference type="ARBA" id="ARBA00022884"/>
    </source>
</evidence>
<proteinExistence type="inferred from homology"/>
<dbReference type="RefSeq" id="XP_001321820.1">
    <property type="nucleotide sequence ID" value="XM_001321785.1"/>
</dbReference>
<sequence length="98" mass="11330">MSTETNNTDLQQYQIAIKIAEAHIKLLSQRPIEETMASLTEFEQLKFKTTMAYALTTLQMCYLKAKGENIDSHPNKHYLEKLQALYSKIDKYIDSPSK</sequence>
<dbReference type="EMBL" id="DS113354">
    <property type="protein sequence ID" value="EAY09597.1"/>
    <property type="molecule type" value="Genomic_DNA"/>
</dbReference>
<dbReference type="SMR" id="A2ECK0"/>
<evidence type="ECO:0000256" key="3">
    <source>
        <dbReference type="ARBA" id="ARBA00022552"/>
    </source>
</evidence>
<dbReference type="GO" id="GO:0006364">
    <property type="term" value="P:rRNA processing"/>
    <property type="evidence" value="ECO:0007669"/>
    <property type="project" value="UniProtKB-KW"/>
</dbReference>
<dbReference type="InterPro" id="IPR011082">
    <property type="entry name" value="Exosome-assoc_fac/DNA_repair"/>
</dbReference>
<gene>
    <name evidence="7" type="ORF">TVAG_056410</name>
</gene>
<dbReference type="GO" id="GO:0005737">
    <property type="term" value="C:cytoplasm"/>
    <property type="evidence" value="ECO:0007669"/>
    <property type="project" value="UniProtKB-SubCell"/>
</dbReference>
<keyword evidence="6" id="KW-0238">DNA-binding</keyword>
<dbReference type="InParanoid" id="A2ECK0"/>
<keyword evidence="6" id="KW-0963">Cytoplasm</keyword>
<dbReference type="InterPro" id="IPR007146">
    <property type="entry name" value="Sas10/Utp3/C1D"/>
</dbReference>
<evidence type="ECO:0000313" key="8">
    <source>
        <dbReference type="Proteomes" id="UP000001542"/>
    </source>
</evidence>
<dbReference type="GO" id="GO:0003677">
    <property type="term" value="F:DNA binding"/>
    <property type="evidence" value="ECO:0007669"/>
    <property type="project" value="UniProtKB-KW"/>
</dbReference>
<dbReference type="Proteomes" id="UP000001542">
    <property type="component" value="Unassembled WGS sequence"/>
</dbReference>
<dbReference type="VEuPathDB" id="TrichDB:TVAGG3_0881880"/>
<dbReference type="KEGG" id="tva:4767520"/>
<comment type="subunit">
    <text evidence="6">Monomer and homodimer.</text>
</comment>
<comment type="similarity">
    <text evidence="2 6">Belongs to the C1D family.</text>
</comment>
<organism evidence="7 8">
    <name type="scientific">Trichomonas vaginalis (strain ATCC PRA-98 / G3)</name>
    <dbReference type="NCBI Taxonomy" id="412133"/>
    <lineage>
        <taxon>Eukaryota</taxon>
        <taxon>Metamonada</taxon>
        <taxon>Parabasalia</taxon>
        <taxon>Trichomonadida</taxon>
        <taxon>Trichomonadidae</taxon>
        <taxon>Trichomonas</taxon>
    </lineage>
</organism>
<evidence type="ECO:0000256" key="1">
    <source>
        <dbReference type="ARBA" id="ARBA00004123"/>
    </source>
</evidence>
<keyword evidence="5 6" id="KW-0539">Nucleus</keyword>
<reference evidence="7" key="2">
    <citation type="journal article" date="2007" name="Science">
        <title>Draft genome sequence of the sexually transmitted pathogen Trichomonas vaginalis.</title>
        <authorList>
            <person name="Carlton J.M."/>
            <person name="Hirt R.P."/>
            <person name="Silva J.C."/>
            <person name="Delcher A.L."/>
            <person name="Schatz M."/>
            <person name="Zhao Q."/>
            <person name="Wortman J.R."/>
            <person name="Bidwell S.L."/>
            <person name="Alsmark U.C.M."/>
            <person name="Besteiro S."/>
            <person name="Sicheritz-Ponten T."/>
            <person name="Noel C.J."/>
            <person name="Dacks J.B."/>
            <person name="Foster P.G."/>
            <person name="Simillion C."/>
            <person name="Van de Peer Y."/>
            <person name="Miranda-Saavedra D."/>
            <person name="Barton G.J."/>
            <person name="Westrop G.D."/>
            <person name="Mueller S."/>
            <person name="Dessi D."/>
            <person name="Fiori P.L."/>
            <person name="Ren Q."/>
            <person name="Paulsen I."/>
            <person name="Zhang H."/>
            <person name="Bastida-Corcuera F.D."/>
            <person name="Simoes-Barbosa A."/>
            <person name="Brown M.T."/>
            <person name="Hayes R.D."/>
            <person name="Mukherjee M."/>
            <person name="Okumura C.Y."/>
            <person name="Schneider R."/>
            <person name="Smith A.J."/>
            <person name="Vanacova S."/>
            <person name="Villalvazo M."/>
            <person name="Haas B.J."/>
            <person name="Pertea M."/>
            <person name="Feldblyum T.V."/>
            <person name="Utterback T.R."/>
            <person name="Shu C.L."/>
            <person name="Osoegawa K."/>
            <person name="de Jong P.J."/>
            <person name="Hrdy I."/>
            <person name="Horvathova L."/>
            <person name="Zubacova Z."/>
            <person name="Dolezal P."/>
            <person name="Malik S.B."/>
            <person name="Logsdon J.M. Jr."/>
            <person name="Henze K."/>
            <person name="Gupta A."/>
            <person name="Wang C.C."/>
            <person name="Dunne R.L."/>
            <person name="Upcroft J.A."/>
            <person name="Upcroft P."/>
            <person name="White O."/>
            <person name="Salzberg S.L."/>
            <person name="Tang P."/>
            <person name="Chiu C.-H."/>
            <person name="Lee Y.-S."/>
            <person name="Embley T.M."/>
            <person name="Coombs G.H."/>
            <person name="Mottram J.C."/>
            <person name="Tachezy J."/>
            <person name="Fraser-Liggett C.M."/>
            <person name="Johnson P.J."/>
        </authorList>
    </citation>
    <scope>NUCLEOTIDE SEQUENCE [LARGE SCALE GENOMIC DNA]</scope>
    <source>
        <strain evidence="7">G3</strain>
    </source>
</reference>
<name>A2ECK0_TRIV3</name>
<keyword evidence="4 6" id="KW-0694">RNA-binding</keyword>
<evidence type="ECO:0000256" key="6">
    <source>
        <dbReference type="RuleBase" id="RU368003"/>
    </source>
</evidence>
<dbReference type="PANTHER" id="PTHR15341">
    <property type="entry name" value="SUN-COR STEROID HORMONE RECEPTOR CO-REPRESSOR"/>
    <property type="match status" value="1"/>
</dbReference>
<dbReference type="OrthoDB" id="1421013at2759"/>
<dbReference type="GO" id="GO:0003723">
    <property type="term" value="F:RNA binding"/>
    <property type="evidence" value="ECO:0007669"/>
    <property type="project" value="UniProtKB-UniRule"/>
</dbReference>
<evidence type="ECO:0000313" key="7">
    <source>
        <dbReference type="EMBL" id="EAY09597.1"/>
    </source>
</evidence>
<keyword evidence="8" id="KW-1185">Reference proteome</keyword>
<dbReference type="PANTHER" id="PTHR15341:SF3">
    <property type="entry name" value="NUCLEAR NUCLEIC ACID-BINDING PROTEIN C1D"/>
    <property type="match status" value="1"/>
</dbReference>
<dbReference type="GO" id="GO:0005730">
    <property type="term" value="C:nucleolus"/>
    <property type="evidence" value="ECO:0007669"/>
    <property type="project" value="UniProtKB-SubCell"/>
</dbReference>
<dbReference type="Pfam" id="PF04000">
    <property type="entry name" value="Sas10_Utp3"/>
    <property type="match status" value="1"/>
</dbReference>
<evidence type="ECO:0000256" key="5">
    <source>
        <dbReference type="ARBA" id="ARBA00023242"/>
    </source>
</evidence>
<accession>A2ECK0</accession>
<dbReference type="STRING" id="5722.A2ECK0"/>
<comment type="subcellular location">
    <subcellularLocation>
        <location evidence="6">Cytoplasm</location>
    </subcellularLocation>
    <subcellularLocation>
        <location evidence="6">Nucleus</location>
        <location evidence="6">Nucleolus</location>
    </subcellularLocation>
    <subcellularLocation>
        <location evidence="1 6">Nucleus</location>
    </subcellularLocation>
</comment>
<comment type="function">
    <text evidence="6">Plays a role in the recruitment of the exosome to pre-rRNA to mediate the 3'-5' end processing of the 5.8S rRNA.</text>
</comment>
<dbReference type="VEuPathDB" id="TrichDB:TVAG_056410"/>
<keyword evidence="3 6" id="KW-0698">rRNA processing</keyword>